<dbReference type="CDD" id="cd06257">
    <property type="entry name" value="DnaJ"/>
    <property type="match status" value="1"/>
</dbReference>
<feature type="domain" description="J" evidence="3">
    <location>
        <begin position="100"/>
        <end position="177"/>
    </location>
</feature>
<keyword evidence="2" id="KW-1133">Transmembrane helix</keyword>
<evidence type="ECO:0000256" key="1">
    <source>
        <dbReference type="SAM" id="MobiDB-lite"/>
    </source>
</evidence>
<keyword evidence="5" id="KW-1185">Reference proteome</keyword>
<comment type="caution">
    <text evidence="4">The sequence shown here is derived from an EMBL/GenBank/DDBJ whole genome shotgun (WGS) entry which is preliminary data.</text>
</comment>
<keyword evidence="2" id="KW-0812">Transmembrane</keyword>
<dbReference type="InterPro" id="IPR001623">
    <property type="entry name" value="DnaJ_domain"/>
</dbReference>
<dbReference type="InterPro" id="IPR036869">
    <property type="entry name" value="J_dom_sf"/>
</dbReference>
<dbReference type="SUPFAM" id="SSF46565">
    <property type="entry name" value="Chaperone J-domain"/>
    <property type="match status" value="1"/>
</dbReference>
<evidence type="ECO:0000313" key="5">
    <source>
        <dbReference type="Proteomes" id="UP001189429"/>
    </source>
</evidence>
<organism evidence="4 5">
    <name type="scientific">Prorocentrum cordatum</name>
    <dbReference type="NCBI Taxonomy" id="2364126"/>
    <lineage>
        <taxon>Eukaryota</taxon>
        <taxon>Sar</taxon>
        <taxon>Alveolata</taxon>
        <taxon>Dinophyceae</taxon>
        <taxon>Prorocentrales</taxon>
        <taxon>Prorocentraceae</taxon>
        <taxon>Prorocentrum</taxon>
    </lineage>
</organism>
<reference evidence="4" key="1">
    <citation type="submission" date="2023-10" db="EMBL/GenBank/DDBJ databases">
        <authorList>
            <person name="Chen Y."/>
            <person name="Shah S."/>
            <person name="Dougan E. K."/>
            <person name="Thang M."/>
            <person name="Chan C."/>
        </authorList>
    </citation>
    <scope>NUCLEOTIDE SEQUENCE [LARGE SCALE GENOMIC DNA]</scope>
</reference>
<name>A0ABN9X280_9DINO</name>
<dbReference type="EMBL" id="CAUYUJ010019571">
    <property type="protein sequence ID" value="CAK0892151.1"/>
    <property type="molecule type" value="Genomic_DNA"/>
</dbReference>
<proteinExistence type="predicted"/>
<accession>A0ABN9X280</accession>
<dbReference type="PROSITE" id="PS50076">
    <property type="entry name" value="DNAJ_2"/>
    <property type="match status" value="1"/>
</dbReference>
<evidence type="ECO:0000313" key="4">
    <source>
        <dbReference type="EMBL" id="CAK0892151.1"/>
    </source>
</evidence>
<feature type="transmembrane region" description="Helical" evidence="2">
    <location>
        <begin position="222"/>
        <end position="242"/>
    </location>
</feature>
<sequence>MGTKAGRGSMFLLSSRLGDGVAARCGARPRRLRPHLGRTKTKTATCSQGSLSEALWRHICLRWASPPRFGPRMGPCSSKAATSAPLERGPLGPPVRRPWWARALGGLRRAGPPGARPGAQGAEPDVLKRAYRRAVLRWHPDSPGGSAERLQEVRAAFEFLGRELPEAGWRAVADELSAADWEAQVQNARVWSDGVEVAPGSPLAEGWRADGVDREGAAELPLAAILAAAAAVLFVATTLMLMTQPPP</sequence>
<protein>
    <recommendedName>
        <fullName evidence="3">J domain-containing protein</fullName>
    </recommendedName>
</protein>
<keyword evidence="2" id="KW-0472">Membrane</keyword>
<evidence type="ECO:0000259" key="3">
    <source>
        <dbReference type="PROSITE" id="PS50076"/>
    </source>
</evidence>
<dbReference type="Proteomes" id="UP001189429">
    <property type="component" value="Unassembled WGS sequence"/>
</dbReference>
<feature type="region of interest" description="Disordered" evidence="1">
    <location>
        <begin position="72"/>
        <end position="92"/>
    </location>
</feature>
<dbReference type="Gene3D" id="1.10.287.110">
    <property type="entry name" value="DnaJ domain"/>
    <property type="match status" value="1"/>
</dbReference>
<gene>
    <name evidence="4" type="ORF">PCOR1329_LOCUS71885</name>
</gene>
<evidence type="ECO:0000256" key="2">
    <source>
        <dbReference type="SAM" id="Phobius"/>
    </source>
</evidence>